<dbReference type="STRING" id="1296096.A0A1B9I417"/>
<dbReference type="InterPro" id="IPR024655">
    <property type="entry name" value="Asl1_glyco_hydro_catalytic"/>
</dbReference>
<dbReference type="SUPFAM" id="SSF51445">
    <property type="entry name" value="(Trans)glycosidases"/>
    <property type="match status" value="1"/>
</dbReference>
<dbReference type="GeneID" id="30171960"/>
<evidence type="ECO:0000259" key="2">
    <source>
        <dbReference type="Pfam" id="PF11790"/>
    </source>
</evidence>
<dbReference type="EMBL" id="CP144525">
    <property type="protein sequence ID" value="WWC71548.1"/>
    <property type="molecule type" value="Genomic_DNA"/>
</dbReference>
<sequence>MFLPPVSALILINLPFISLISALNDNLTGPGLAWPNKLWVPMGGFTSPGTIISSYYNWDSNPLIPSIKDLSNSIIWEIPFPFIPMLWGCNETYIKPFQKNLLKNFNNILLTSKKEILGFNEPDHPQQSFCEPKQAALIWKEILEPLKLKGFRLGSPAVTNGEIGKKRFKDWFDACKGECNPDFLALHWYDIIPQNFIEHIEYYHNEYNLPIWITEYAPQNFSVYNSETGQYDGQATYIEVQRFMDITTAYMKSVDWVERWFWFGAMYDMQGVNELDCLFDAGGKPNRTGALNELGVQYAGSNGSVTIQNSMSSGTEDTTSRASGKTKLYLIGITCCLIITEYLIEQLK</sequence>
<evidence type="ECO:0000313" key="5">
    <source>
        <dbReference type="Proteomes" id="UP000094020"/>
    </source>
</evidence>
<dbReference type="GO" id="GO:0071966">
    <property type="term" value="P:fungal-type cell wall polysaccharide metabolic process"/>
    <property type="evidence" value="ECO:0007669"/>
    <property type="project" value="TreeGrafter"/>
</dbReference>
<accession>A0A1B9I417</accession>
<reference evidence="3" key="1">
    <citation type="submission" date="2013-07" db="EMBL/GenBank/DDBJ databases">
        <title>The Genome Sequence of Cryptococcus pinus CBS10737.</title>
        <authorList>
            <consortium name="The Broad Institute Genome Sequencing Platform"/>
            <person name="Cuomo C."/>
            <person name="Litvintseva A."/>
            <person name="Chen Y."/>
            <person name="Heitman J."/>
            <person name="Sun S."/>
            <person name="Springer D."/>
            <person name="Dromer F."/>
            <person name="Young S.K."/>
            <person name="Zeng Q."/>
            <person name="Gargeya S."/>
            <person name="Fitzgerald M."/>
            <person name="Abouelleil A."/>
            <person name="Alvarado L."/>
            <person name="Berlin A.M."/>
            <person name="Chapman S.B."/>
            <person name="Dewar J."/>
            <person name="Goldberg J."/>
            <person name="Griggs A."/>
            <person name="Gujja S."/>
            <person name="Hansen M."/>
            <person name="Howarth C."/>
            <person name="Imamovic A."/>
            <person name="Larimer J."/>
            <person name="McCowan C."/>
            <person name="Murphy C."/>
            <person name="Pearson M."/>
            <person name="Priest M."/>
            <person name="Roberts A."/>
            <person name="Saif S."/>
            <person name="Shea T."/>
            <person name="Sykes S."/>
            <person name="Wortman J."/>
            <person name="Nusbaum C."/>
            <person name="Birren B."/>
        </authorList>
    </citation>
    <scope>NUCLEOTIDE SEQUENCE [LARGE SCALE GENOMIC DNA]</scope>
    <source>
        <strain evidence="3">CBS 10737</strain>
    </source>
</reference>
<dbReference type="PANTHER" id="PTHR34154:SF3">
    <property type="entry name" value="ALKALI-SENSITIVE LINKAGE PROTEIN 1"/>
    <property type="match status" value="1"/>
</dbReference>
<organism evidence="3">
    <name type="scientific">Kwoniella pini CBS 10737</name>
    <dbReference type="NCBI Taxonomy" id="1296096"/>
    <lineage>
        <taxon>Eukaryota</taxon>
        <taxon>Fungi</taxon>
        <taxon>Dikarya</taxon>
        <taxon>Basidiomycota</taxon>
        <taxon>Agaricomycotina</taxon>
        <taxon>Tremellomycetes</taxon>
        <taxon>Tremellales</taxon>
        <taxon>Cryptococcaceae</taxon>
        <taxon>Kwoniella</taxon>
    </lineage>
</organism>
<evidence type="ECO:0000313" key="3">
    <source>
        <dbReference type="EMBL" id="OCF50272.1"/>
    </source>
</evidence>
<evidence type="ECO:0000256" key="1">
    <source>
        <dbReference type="SAM" id="SignalP"/>
    </source>
</evidence>
<dbReference type="KEGG" id="kpin:30171960"/>
<dbReference type="PANTHER" id="PTHR34154">
    <property type="entry name" value="ALKALI-SENSITIVE LINKAGE PROTEIN 1"/>
    <property type="match status" value="1"/>
</dbReference>
<reference evidence="4" key="2">
    <citation type="submission" date="2013-07" db="EMBL/GenBank/DDBJ databases">
        <authorList>
            <consortium name="The Broad Institute Genome Sequencing Platform"/>
            <person name="Cuomo C."/>
            <person name="Litvintseva A."/>
            <person name="Chen Y."/>
            <person name="Heitman J."/>
            <person name="Sun S."/>
            <person name="Springer D."/>
            <person name="Dromer F."/>
            <person name="Young S.K."/>
            <person name="Zeng Q."/>
            <person name="Gargeya S."/>
            <person name="Fitzgerald M."/>
            <person name="Abouelleil A."/>
            <person name="Alvarado L."/>
            <person name="Berlin A.M."/>
            <person name="Chapman S.B."/>
            <person name="Dewar J."/>
            <person name="Goldberg J."/>
            <person name="Griggs A."/>
            <person name="Gujja S."/>
            <person name="Hansen M."/>
            <person name="Howarth C."/>
            <person name="Imamovic A."/>
            <person name="Larimer J."/>
            <person name="McCowan C."/>
            <person name="Murphy C."/>
            <person name="Pearson M."/>
            <person name="Priest M."/>
            <person name="Roberts A."/>
            <person name="Saif S."/>
            <person name="Shea T."/>
            <person name="Sykes S."/>
            <person name="Wortman J."/>
            <person name="Nusbaum C."/>
            <person name="Birren B."/>
        </authorList>
    </citation>
    <scope>NUCLEOTIDE SEQUENCE</scope>
    <source>
        <strain evidence="4">CBS 10737</strain>
    </source>
</reference>
<dbReference type="EMBL" id="KI894010">
    <property type="protein sequence ID" value="OCF50272.1"/>
    <property type="molecule type" value="Genomic_DNA"/>
</dbReference>
<dbReference type="InterPro" id="IPR017853">
    <property type="entry name" value="GH"/>
</dbReference>
<dbReference type="OrthoDB" id="5959761at2759"/>
<name>A0A1B9I417_9TREE</name>
<feature type="domain" description="Asl1-like glycosyl hydrolase catalytic" evidence="2">
    <location>
        <begin position="44"/>
        <end position="290"/>
    </location>
</feature>
<dbReference type="GO" id="GO:0009277">
    <property type="term" value="C:fungal-type cell wall"/>
    <property type="evidence" value="ECO:0007669"/>
    <property type="project" value="TreeGrafter"/>
</dbReference>
<keyword evidence="5" id="KW-1185">Reference proteome</keyword>
<dbReference type="RefSeq" id="XP_019011491.1">
    <property type="nucleotide sequence ID" value="XM_019155337.1"/>
</dbReference>
<reference evidence="4" key="4">
    <citation type="submission" date="2024-02" db="EMBL/GenBank/DDBJ databases">
        <title>Comparative genomics of Cryptococcus and Kwoniella reveals pathogenesis evolution and contrasting modes of karyotype evolution via chromosome fusion or intercentromeric recombination.</title>
        <authorList>
            <person name="Coelho M.A."/>
            <person name="David-Palma M."/>
            <person name="Shea T."/>
            <person name="Bowers K."/>
            <person name="McGinley-Smith S."/>
            <person name="Mohammad A.W."/>
            <person name="Gnirke A."/>
            <person name="Yurkov A.M."/>
            <person name="Nowrousian M."/>
            <person name="Sun S."/>
            <person name="Cuomo C.A."/>
            <person name="Heitman J."/>
        </authorList>
    </citation>
    <scope>NUCLEOTIDE SEQUENCE</scope>
    <source>
        <strain evidence="4">CBS 10737</strain>
    </source>
</reference>
<evidence type="ECO:0000313" key="4">
    <source>
        <dbReference type="EMBL" id="WWC71548.1"/>
    </source>
</evidence>
<proteinExistence type="predicted"/>
<feature type="signal peptide" evidence="1">
    <location>
        <begin position="1"/>
        <end position="22"/>
    </location>
</feature>
<dbReference type="Gene3D" id="3.20.20.80">
    <property type="entry name" value="Glycosidases"/>
    <property type="match status" value="1"/>
</dbReference>
<reference evidence="3" key="3">
    <citation type="submission" date="2016-07" db="EMBL/GenBank/DDBJ databases">
        <title>Evolution of pathogenesis and genome organization in the Tremellales.</title>
        <authorList>
            <person name="Cuomo C."/>
            <person name="Litvintseva A."/>
            <person name="Heitman J."/>
            <person name="Chen Y."/>
            <person name="Sun S."/>
            <person name="Springer D."/>
            <person name="Dromer F."/>
            <person name="Young S."/>
            <person name="Zeng Q."/>
            <person name="Chapman S."/>
            <person name="Gujja S."/>
            <person name="Saif S."/>
            <person name="Birren B."/>
        </authorList>
    </citation>
    <scope>NUCLEOTIDE SEQUENCE</scope>
    <source>
        <strain evidence="3">CBS 10737</strain>
    </source>
</reference>
<dbReference type="InterPro" id="IPR053183">
    <property type="entry name" value="ASL1"/>
</dbReference>
<keyword evidence="1" id="KW-0732">Signal</keyword>
<dbReference type="Pfam" id="PF11790">
    <property type="entry name" value="Glyco_hydro_cc"/>
    <property type="match status" value="1"/>
</dbReference>
<gene>
    <name evidence="3" type="ORF">I206_03591</name>
    <name evidence="4" type="ORF">I206_105506</name>
</gene>
<protein>
    <recommendedName>
        <fullName evidence="2">Asl1-like glycosyl hydrolase catalytic domain-containing protein</fullName>
    </recommendedName>
</protein>
<feature type="chain" id="PRO_5008628318" description="Asl1-like glycosyl hydrolase catalytic domain-containing protein" evidence="1">
    <location>
        <begin position="23"/>
        <end position="348"/>
    </location>
</feature>
<dbReference type="Proteomes" id="UP000094020">
    <property type="component" value="Chromosome 7"/>
</dbReference>
<dbReference type="AlphaFoldDB" id="A0A1B9I417"/>